<reference evidence="1 2" key="1">
    <citation type="submission" date="2024-02" db="EMBL/GenBank/DDBJ databases">
        <title>de novo genome assembly of Solanum bulbocastanum strain 11H21.</title>
        <authorList>
            <person name="Hosaka A.J."/>
        </authorList>
    </citation>
    <scope>NUCLEOTIDE SEQUENCE [LARGE SCALE GENOMIC DNA]</scope>
    <source>
        <tissue evidence="1">Young leaves</tissue>
    </source>
</reference>
<protein>
    <submittedName>
        <fullName evidence="1">Uncharacterized protein</fullName>
    </submittedName>
</protein>
<comment type="caution">
    <text evidence="1">The sequence shown here is derived from an EMBL/GenBank/DDBJ whole genome shotgun (WGS) entry which is preliminary data.</text>
</comment>
<gene>
    <name evidence="1" type="ORF">RDI58_023378</name>
</gene>
<dbReference type="EMBL" id="JBANQN010000009">
    <property type="protein sequence ID" value="KAK6781194.1"/>
    <property type="molecule type" value="Genomic_DNA"/>
</dbReference>
<dbReference type="Proteomes" id="UP001371456">
    <property type="component" value="Unassembled WGS sequence"/>
</dbReference>
<dbReference type="AlphaFoldDB" id="A0AAN8Y6K3"/>
<evidence type="ECO:0000313" key="2">
    <source>
        <dbReference type="Proteomes" id="UP001371456"/>
    </source>
</evidence>
<evidence type="ECO:0000313" key="1">
    <source>
        <dbReference type="EMBL" id="KAK6781194.1"/>
    </source>
</evidence>
<sequence>MSILLQGYMLIYWNDVMFASTLRGTSWRRE</sequence>
<accession>A0AAN8Y6K3</accession>
<organism evidence="1 2">
    <name type="scientific">Solanum bulbocastanum</name>
    <name type="common">Wild potato</name>
    <dbReference type="NCBI Taxonomy" id="147425"/>
    <lineage>
        <taxon>Eukaryota</taxon>
        <taxon>Viridiplantae</taxon>
        <taxon>Streptophyta</taxon>
        <taxon>Embryophyta</taxon>
        <taxon>Tracheophyta</taxon>
        <taxon>Spermatophyta</taxon>
        <taxon>Magnoliopsida</taxon>
        <taxon>eudicotyledons</taxon>
        <taxon>Gunneridae</taxon>
        <taxon>Pentapetalae</taxon>
        <taxon>asterids</taxon>
        <taxon>lamiids</taxon>
        <taxon>Solanales</taxon>
        <taxon>Solanaceae</taxon>
        <taxon>Solanoideae</taxon>
        <taxon>Solaneae</taxon>
        <taxon>Solanum</taxon>
    </lineage>
</organism>
<proteinExistence type="predicted"/>
<name>A0AAN8Y6K3_SOLBU</name>
<keyword evidence="2" id="KW-1185">Reference proteome</keyword>